<dbReference type="NCBIfam" id="NF007144">
    <property type="entry name" value="PRK09585.2-3"/>
    <property type="match status" value="1"/>
</dbReference>
<evidence type="ECO:0000313" key="2">
    <source>
        <dbReference type="Proteomes" id="UP001497514"/>
    </source>
</evidence>
<accession>A0ABP1EEF9</accession>
<organism evidence="1 2">
    <name type="scientific">Tenacibaculum dicentrarchi</name>
    <dbReference type="NCBI Taxonomy" id="669041"/>
    <lineage>
        <taxon>Bacteria</taxon>
        <taxon>Pseudomonadati</taxon>
        <taxon>Bacteroidota</taxon>
        <taxon>Flavobacteriia</taxon>
        <taxon>Flavobacteriales</taxon>
        <taxon>Flavobacteriaceae</taxon>
        <taxon>Tenacibaculum</taxon>
    </lineage>
</organism>
<dbReference type="EMBL" id="OZ038524">
    <property type="protein sequence ID" value="CAL2077138.1"/>
    <property type="molecule type" value="Genomic_DNA"/>
</dbReference>
<dbReference type="SUPFAM" id="SSF53067">
    <property type="entry name" value="Actin-like ATPase domain"/>
    <property type="match status" value="1"/>
</dbReference>
<protein>
    <submittedName>
        <fullName evidence="1">Anhydro-N-acetylmuramic acid kinase</fullName>
        <ecNumber evidence="1">2.7.1.170</ecNumber>
    </submittedName>
</protein>
<proteinExistence type="predicted"/>
<keyword evidence="1" id="KW-0418">Kinase</keyword>
<dbReference type="Gene3D" id="3.30.420.40">
    <property type="match status" value="2"/>
</dbReference>
<dbReference type="InterPro" id="IPR005338">
    <property type="entry name" value="Anhydro_N_Ac-Mur_kinase"/>
</dbReference>
<reference evidence="1 2" key="1">
    <citation type="submission" date="2024-05" db="EMBL/GenBank/DDBJ databases">
        <authorList>
            <person name="Duchaud E."/>
        </authorList>
    </citation>
    <scope>NUCLEOTIDE SEQUENCE [LARGE SCALE GENOMIC DNA]</scope>
    <source>
        <strain evidence="1">Ena-SAMPLE-TAB-13-05-2024-13:56:06:370-140309</strain>
    </source>
</reference>
<sequence>MSGTSLDGIDLVFVKFDKKNHKNFEILASETIPYTHTWKHKLQMAISFSKDALIRLDIEYAVLLSEEINGFIKKNKIYNIDFIASHGHTILHQPDDGITLQIGSGKIISEKTNQKVICDFRTQDVFLGGQGAPLVPIGDELLFSEYDFCVNLGGFANVSYQQKNQDNTRIAFDICPVNIVLNHYVQKLGFEYDDKGKIAKSAIINQALLAKLNSLDFYKKSAPKSLGLEWVRKIIFPLIDASEKNIPIILRTFIEHSAFQIGKIIHKNDAILITGGGVFNDFLINRISFYAEQKIEIPSKGLINYKEALIFAFLGLLRAGNQVNCLKSVTGAKKDHSSGVIFNK</sequence>
<dbReference type="Proteomes" id="UP001497514">
    <property type="component" value="Chromosome"/>
</dbReference>
<dbReference type="GO" id="GO:0016301">
    <property type="term" value="F:kinase activity"/>
    <property type="evidence" value="ECO:0007669"/>
    <property type="project" value="UniProtKB-KW"/>
</dbReference>
<dbReference type="EC" id="2.7.1.170" evidence="1"/>
<dbReference type="PANTHER" id="PTHR30605:SF0">
    <property type="entry name" value="ANHYDRO-N-ACETYLMURAMIC ACID KINASE"/>
    <property type="match status" value="1"/>
</dbReference>
<keyword evidence="1" id="KW-0808">Transferase</keyword>
<keyword evidence="2" id="KW-1185">Reference proteome</keyword>
<evidence type="ECO:0000313" key="1">
    <source>
        <dbReference type="EMBL" id="CAL2077138.1"/>
    </source>
</evidence>
<name>A0ABP1EEF9_9FLAO</name>
<dbReference type="InterPro" id="IPR043129">
    <property type="entry name" value="ATPase_NBD"/>
</dbReference>
<dbReference type="Pfam" id="PF03702">
    <property type="entry name" value="AnmK"/>
    <property type="match status" value="1"/>
</dbReference>
<dbReference type="PANTHER" id="PTHR30605">
    <property type="entry name" value="ANHYDRO-N-ACETYLMURAMIC ACID KINASE"/>
    <property type="match status" value="1"/>
</dbReference>
<gene>
    <name evidence="1" type="ORF">TD3509T_0431</name>
</gene>